<accession>A0A1M6K0G9</accession>
<dbReference type="AlphaFoldDB" id="A0A1M6K0G9"/>
<dbReference type="RefSeq" id="WP_110941416.1">
    <property type="nucleotide sequence ID" value="NZ_FQZV01000028.1"/>
</dbReference>
<dbReference type="InterPro" id="IPR038475">
    <property type="entry name" value="RecG_C_sf"/>
</dbReference>
<proteinExistence type="predicted"/>
<dbReference type="OrthoDB" id="320597at2"/>
<dbReference type="Gene3D" id="3.30.565.60">
    <property type="match status" value="1"/>
</dbReference>
<feature type="domain" description="Schlafen AlbA-2" evidence="1">
    <location>
        <begin position="14"/>
        <end position="132"/>
    </location>
</feature>
<sequence length="389" mass="44844">MDLQRLKFLIKQREGTKLDFKESLNLDTESGKKEFAKDIIAIANSLGGRGYIIVGIKDKSKKIIGINPDEFVEERIQQIISYRCDPPINVRVEHVLYEHCHIGVITIFKSGQKPHQMRQTGAFYIRRGSTTDFARRDEIASMFQEAGLINNELIPVYHSDIGDLDKNNINHYLSKIGMVVEESLEKEVWHNMGILHMDAETGKAYPTVGGLLLFSNYPQNYLPHAAIRFVLFKDGDKTTHRITGNLIHLLEECNQRIRNFFSGQDYPTESVYECIINAVIHRDYFDITRDIVVAVSDYKIEISNPGALAKGNTMESVFRDHNHSVRNKWLYERLMILDDNHRILRKGMNLNRINKLFAKTGGVRIINLEKRNLFKVILPGMNQIKKKDK</sequence>
<keyword evidence="3" id="KW-1185">Reference proteome</keyword>
<organism evidence="2 3">
    <name type="scientific">Geosporobacter subterraneus DSM 17957</name>
    <dbReference type="NCBI Taxonomy" id="1121919"/>
    <lineage>
        <taxon>Bacteria</taxon>
        <taxon>Bacillati</taxon>
        <taxon>Bacillota</taxon>
        <taxon>Clostridia</taxon>
        <taxon>Peptostreptococcales</taxon>
        <taxon>Thermotaleaceae</taxon>
        <taxon>Geosporobacter</taxon>
    </lineage>
</organism>
<evidence type="ECO:0000259" key="1">
    <source>
        <dbReference type="Pfam" id="PF04326"/>
    </source>
</evidence>
<dbReference type="Proteomes" id="UP000184536">
    <property type="component" value="Unassembled WGS sequence"/>
</dbReference>
<dbReference type="InterPro" id="IPR007421">
    <property type="entry name" value="Schlafen_AlbA_2_dom"/>
</dbReference>
<dbReference type="EMBL" id="FQZV01000028">
    <property type="protein sequence ID" value="SHJ52443.1"/>
    <property type="molecule type" value="Genomic_DNA"/>
</dbReference>
<dbReference type="InterPro" id="IPR038461">
    <property type="entry name" value="Schlafen_AlbA_2_dom_sf"/>
</dbReference>
<dbReference type="PANTHER" id="PTHR30595">
    <property type="entry name" value="GLPR-RELATED TRANSCRIPTIONAL REPRESSOR"/>
    <property type="match status" value="1"/>
</dbReference>
<gene>
    <name evidence="2" type="ORF">SAMN02745975_02291</name>
</gene>
<dbReference type="Gene3D" id="3.30.950.30">
    <property type="entry name" value="Schlafen, AAA domain"/>
    <property type="match status" value="1"/>
</dbReference>
<dbReference type="Pfam" id="PF04326">
    <property type="entry name" value="SLFN_AlbA_2"/>
    <property type="match status" value="1"/>
</dbReference>
<evidence type="ECO:0000313" key="3">
    <source>
        <dbReference type="Proteomes" id="UP000184536"/>
    </source>
</evidence>
<name>A0A1M6K0G9_9FIRM</name>
<protein>
    <submittedName>
        <fullName evidence="2">Predicted transcriptional regulator, contains HTH domain</fullName>
    </submittedName>
</protein>
<dbReference type="STRING" id="1121919.SAMN02745975_02291"/>
<evidence type="ECO:0000313" key="2">
    <source>
        <dbReference type="EMBL" id="SHJ52443.1"/>
    </source>
</evidence>
<dbReference type="PANTHER" id="PTHR30595:SF6">
    <property type="entry name" value="SCHLAFEN ALBA-2 DOMAIN-CONTAINING PROTEIN"/>
    <property type="match status" value="1"/>
</dbReference>
<dbReference type="Pfam" id="PF13749">
    <property type="entry name" value="HATPase_c_4"/>
    <property type="match status" value="1"/>
</dbReference>
<reference evidence="3" key="1">
    <citation type="submission" date="2016-11" db="EMBL/GenBank/DDBJ databases">
        <authorList>
            <person name="Varghese N."/>
            <person name="Submissions S."/>
        </authorList>
    </citation>
    <scope>NUCLEOTIDE SEQUENCE [LARGE SCALE GENOMIC DNA]</scope>
    <source>
        <strain evidence="3">DSM 17957</strain>
    </source>
</reference>